<name>A0A8J6NNL6_9CHLR</name>
<evidence type="ECO:0000256" key="1">
    <source>
        <dbReference type="SAM" id="Coils"/>
    </source>
</evidence>
<dbReference type="NCBIfam" id="NF033542">
    <property type="entry name" value="transpos_IS110"/>
    <property type="match status" value="1"/>
</dbReference>
<dbReference type="Pfam" id="PF02371">
    <property type="entry name" value="Transposase_20"/>
    <property type="match status" value="1"/>
</dbReference>
<dbReference type="AlphaFoldDB" id="A0A8J6NNL6"/>
<dbReference type="EMBL" id="JACNJN010000166">
    <property type="protein sequence ID" value="MBC8336490.1"/>
    <property type="molecule type" value="Genomic_DNA"/>
</dbReference>
<dbReference type="InterPro" id="IPR003346">
    <property type="entry name" value="Transposase_20"/>
</dbReference>
<dbReference type="Pfam" id="PF01548">
    <property type="entry name" value="DEDD_Tnp_IS110"/>
    <property type="match status" value="1"/>
</dbReference>
<feature type="coiled-coil region" evidence="1">
    <location>
        <begin position="263"/>
        <end position="290"/>
    </location>
</feature>
<reference evidence="4 5" key="1">
    <citation type="submission" date="2020-08" db="EMBL/GenBank/DDBJ databases">
        <title>Bridging the membrane lipid divide: bacteria of the FCB group superphylum have the potential to synthesize archaeal ether lipids.</title>
        <authorList>
            <person name="Villanueva L."/>
            <person name="Von Meijenfeldt F.A.B."/>
            <person name="Westbye A.B."/>
            <person name="Yadav S."/>
            <person name="Hopmans E.C."/>
            <person name="Dutilh B.E."/>
            <person name="Sinninghe Damste J.S."/>
        </authorList>
    </citation>
    <scope>NUCLEOTIDE SEQUENCE [LARGE SCALE GENOMIC DNA]</scope>
    <source>
        <strain evidence="4">NIOZ-UU36</strain>
    </source>
</reference>
<dbReference type="InterPro" id="IPR047650">
    <property type="entry name" value="Transpos_IS110"/>
</dbReference>
<feature type="domain" description="Transposase IS116/IS110/IS902 C-terminal" evidence="3">
    <location>
        <begin position="296"/>
        <end position="381"/>
    </location>
</feature>
<proteinExistence type="predicted"/>
<sequence>MNTEDLIRLKKYRQMKDEIRGSDKHMIVGIDIGKDKHHGFAGTATGKTLLRRLIFENTIDGFRRFLAHVDAIGDQNGLDETIFGMEPTGNYHKPLGSHLIRCNKDVVLVSGVMVKHNRELLDGRWDKHDNKCAANIADLISQGKFLYYESPSTGIEQLRELLSFRRRLKKQEHSVKMRIRNGLITKYFPEMDRFFGRCEAEGLGIVRWCLDPNKILSMDFGHFLQIVTTRDRGEAQRRRLRKIYDLAADSVGCPMGEAAEFEAKMLVERLMELRKRIEETAEQLKAYSSEFPEYTYLLTIPGFGPYISSLVLAKIGNPYRFENRKQVIKLSGYDLGANRSGKSSDQAVPVISKRGNSELRYGLYQAALIASCRNEHFIKYYTRTLKGRERERGIRTKMRVKLAAKMLVIAWTLMKKHQPFNPDCLNTE</sequence>
<dbReference type="PANTHER" id="PTHR33055">
    <property type="entry name" value="TRANSPOSASE FOR INSERTION SEQUENCE ELEMENT IS1111A"/>
    <property type="match status" value="1"/>
</dbReference>
<protein>
    <submittedName>
        <fullName evidence="4">IS110 family transposase</fullName>
    </submittedName>
</protein>
<dbReference type="InterPro" id="IPR002525">
    <property type="entry name" value="Transp_IS110-like_N"/>
</dbReference>
<evidence type="ECO:0000259" key="3">
    <source>
        <dbReference type="Pfam" id="PF02371"/>
    </source>
</evidence>
<feature type="domain" description="Transposase IS110-like N-terminal" evidence="2">
    <location>
        <begin position="28"/>
        <end position="189"/>
    </location>
</feature>
<dbReference type="PANTHER" id="PTHR33055:SF13">
    <property type="entry name" value="TRANSPOSASE"/>
    <property type="match status" value="1"/>
</dbReference>
<accession>A0A8J6NNL6</accession>
<dbReference type="GO" id="GO:0006313">
    <property type="term" value="P:DNA transposition"/>
    <property type="evidence" value="ECO:0007669"/>
    <property type="project" value="InterPro"/>
</dbReference>
<dbReference type="GO" id="GO:0004803">
    <property type="term" value="F:transposase activity"/>
    <property type="evidence" value="ECO:0007669"/>
    <property type="project" value="InterPro"/>
</dbReference>
<organism evidence="4 5">
    <name type="scientific">Candidatus Desulfolinea nitratireducens</name>
    <dbReference type="NCBI Taxonomy" id="2841698"/>
    <lineage>
        <taxon>Bacteria</taxon>
        <taxon>Bacillati</taxon>
        <taxon>Chloroflexota</taxon>
        <taxon>Anaerolineae</taxon>
        <taxon>Anaerolineales</taxon>
        <taxon>Anaerolineales incertae sedis</taxon>
        <taxon>Candidatus Desulfolinea</taxon>
    </lineage>
</organism>
<dbReference type="GO" id="GO:0003677">
    <property type="term" value="F:DNA binding"/>
    <property type="evidence" value="ECO:0007669"/>
    <property type="project" value="InterPro"/>
</dbReference>
<dbReference type="Proteomes" id="UP000614469">
    <property type="component" value="Unassembled WGS sequence"/>
</dbReference>
<evidence type="ECO:0000313" key="4">
    <source>
        <dbReference type="EMBL" id="MBC8336490.1"/>
    </source>
</evidence>
<keyword evidence="1" id="KW-0175">Coiled coil</keyword>
<comment type="caution">
    <text evidence="4">The sequence shown here is derived from an EMBL/GenBank/DDBJ whole genome shotgun (WGS) entry which is preliminary data.</text>
</comment>
<evidence type="ECO:0000313" key="5">
    <source>
        <dbReference type="Proteomes" id="UP000614469"/>
    </source>
</evidence>
<gene>
    <name evidence="4" type="ORF">H8E29_14590</name>
</gene>
<evidence type="ECO:0000259" key="2">
    <source>
        <dbReference type="Pfam" id="PF01548"/>
    </source>
</evidence>